<dbReference type="RefSeq" id="WP_380636030.1">
    <property type="nucleotide sequence ID" value="NZ_JBHSQO010000011.1"/>
</dbReference>
<protein>
    <recommendedName>
        <fullName evidence="3">CDP-glycerol:poly(Glycerophosphate) glycerophosphotransferase</fullName>
    </recommendedName>
</protein>
<dbReference type="EMBL" id="JBHSQO010000011">
    <property type="protein sequence ID" value="MFC6090294.1"/>
    <property type="molecule type" value="Genomic_DNA"/>
</dbReference>
<evidence type="ECO:0000313" key="1">
    <source>
        <dbReference type="EMBL" id="MFC6090294.1"/>
    </source>
</evidence>
<proteinExistence type="predicted"/>
<evidence type="ECO:0008006" key="3">
    <source>
        <dbReference type="Google" id="ProtNLM"/>
    </source>
</evidence>
<gene>
    <name evidence="1" type="ORF">ACFP3R_13500</name>
</gene>
<evidence type="ECO:0000313" key="2">
    <source>
        <dbReference type="Proteomes" id="UP001596220"/>
    </source>
</evidence>
<keyword evidence="2" id="KW-1185">Reference proteome</keyword>
<name>A0ABW1P3X8_9PSEU</name>
<accession>A0ABW1P3X8</accession>
<sequence length="548" mass="59186">MSAGRQGTWNAARRVLAVVRNPTSLDRLLSLVDVLELDLLEPDGFTEIRFTVDAGSAFDRGLVDHLERLGGAVLPWEEACRTPWDLVLAAHVTPELGRLPGPVVVVPHGAGYRRLQPGGTAPAGLTRDQLVRGGRLIPSVIGLSHQEQLRTLLANVPEARDHAVVIGDPVVDQLRASGDLRHRYRRRLGVEPHQRLVVISSTWGEHSTLGVAPDLPHRLLSQLPADTHRVALVRHWNVEQAHSSFEVDLVLRRAREGGLITVPPDRGWQAALVAADLVIGDHGSVTLYGAALDKPVLLVSDGGPEVEQGSADARLWAAVERVAAGDDLRGRVERAHRRPLGEFTDRVLGAPGQSARLLNDVVRGVLELPPAPPPRLRPLPEPTRFETPAVGSHWCAAKVAPGGGGVELERFPVVAGCPPPVAAQDPFLVVDVQWEVDEVRRSNAEVIVDSEPRPAEQEARTWLLDALDRYPGAAVAAARLDSGCLLALRDRTVVGLDGDDPAIAAAAFHAWSIAGHPGDVPRFEVVLGTAAVEFTARRRRPVSVFPRF</sequence>
<comment type="caution">
    <text evidence="1">The sequence shown here is derived from an EMBL/GenBank/DDBJ whole genome shotgun (WGS) entry which is preliminary data.</text>
</comment>
<dbReference type="Proteomes" id="UP001596220">
    <property type="component" value="Unassembled WGS sequence"/>
</dbReference>
<dbReference type="Gene3D" id="3.40.50.12580">
    <property type="match status" value="1"/>
</dbReference>
<reference evidence="2" key="1">
    <citation type="journal article" date="2019" name="Int. J. Syst. Evol. Microbiol.">
        <title>The Global Catalogue of Microorganisms (GCM) 10K type strain sequencing project: providing services to taxonomists for standard genome sequencing and annotation.</title>
        <authorList>
            <consortium name="The Broad Institute Genomics Platform"/>
            <consortium name="The Broad Institute Genome Sequencing Center for Infectious Disease"/>
            <person name="Wu L."/>
            <person name="Ma J."/>
        </authorList>
    </citation>
    <scope>NUCLEOTIDE SEQUENCE [LARGE SCALE GENOMIC DNA]</scope>
    <source>
        <strain evidence="2">CGMCC 4.7246</strain>
    </source>
</reference>
<dbReference type="InterPro" id="IPR043148">
    <property type="entry name" value="TagF_C"/>
</dbReference>
<organism evidence="1 2">
    <name type="scientific">Saccharothrix lopnurensis</name>
    <dbReference type="NCBI Taxonomy" id="1670621"/>
    <lineage>
        <taxon>Bacteria</taxon>
        <taxon>Bacillati</taxon>
        <taxon>Actinomycetota</taxon>
        <taxon>Actinomycetes</taxon>
        <taxon>Pseudonocardiales</taxon>
        <taxon>Pseudonocardiaceae</taxon>
        <taxon>Saccharothrix</taxon>
    </lineage>
</organism>
<dbReference type="SUPFAM" id="SSF53756">
    <property type="entry name" value="UDP-Glycosyltransferase/glycogen phosphorylase"/>
    <property type="match status" value="1"/>
</dbReference>